<sequence>MKLLRYNLNNAWRFNSTLTGSRSVSKPDTSATTGTNGNGKGNDLVLNQIFDVYSKTNKHLMNNEPSSMIKERNIIDKLYQLLPNKITKLDDSLFLKLNKIKRLRDLPPPPPKIFNSDTINSYASELISMSYIHYPGSMKFVDESVIELMNIGDFHKSTYVDVLIHFGSPYNKDKIDEVRSFMKKSFVSEDIDVFNVLIHQIFRKDNNVIDRSEALDVVENELFNMKVMGLEPDLNTLLIFYSDCGWFNERILEKLIELKLPLIKINNKIVKNKYKAGESVNSIVEFLKLHQIDTGTPVINSIIECHLLSNNYQNAWDFMIEKLNDLDSEFNVNTRTIKHFVSYFIRNGELYNALAMCDYLSNLHGISDRQPIYVMMLEMLLNDIKFKNINNWCLITRYLYLKSEKSIPSNLKQKLITKGKLIDIDFQIDEVGLLSEEIESMNEITNSLVWLQEPIIKLNENTNKFVDCVNRYF</sequence>
<organism evidence="2 3">
    <name type="scientific">[Candida] arabinofermentans NRRL YB-2248</name>
    <dbReference type="NCBI Taxonomy" id="983967"/>
    <lineage>
        <taxon>Eukaryota</taxon>
        <taxon>Fungi</taxon>
        <taxon>Dikarya</taxon>
        <taxon>Ascomycota</taxon>
        <taxon>Saccharomycotina</taxon>
        <taxon>Pichiomycetes</taxon>
        <taxon>Pichiales</taxon>
        <taxon>Pichiaceae</taxon>
        <taxon>Ogataea</taxon>
        <taxon>Ogataea/Candida clade</taxon>
    </lineage>
</organism>
<feature type="region of interest" description="Disordered" evidence="1">
    <location>
        <begin position="19"/>
        <end position="40"/>
    </location>
</feature>
<gene>
    <name evidence="2" type="ORF">CANARDRAFT_175730</name>
</gene>
<evidence type="ECO:0000313" key="3">
    <source>
        <dbReference type="Proteomes" id="UP000094801"/>
    </source>
</evidence>
<dbReference type="Proteomes" id="UP000094801">
    <property type="component" value="Unassembled WGS sequence"/>
</dbReference>
<feature type="compositionally biased region" description="Polar residues" evidence="1">
    <location>
        <begin position="19"/>
        <end position="31"/>
    </location>
</feature>
<evidence type="ECO:0000256" key="1">
    <source>
        <dbReference type="SAM" id="MobiDB-lite"/>
    </source>
</evidence>
<protein>
    <submittedName>
        <fullName evidence="2">Uncharacterized protein</fullName>
    </submittedName>
</protein>
<dbReference type="EMBL" id="KV453851">
    <property type="protein sequence ID" value="ODV85983.1"/>
    <property type="molecule type" value="Genomic_DNA"/>
</dbReference>
<reference evidence="3" key="1">
    <citation type="submission" date="2016-04" db="EMBL/GenBank/DDBJ databases">
        <title>Comparative genomics of biotechnologically important yeasts.</title>
        <authorList>
            <consortium name="DOE Joint Genome Institute"/>
            <person name="Riley R."/>
            <person name="Haridas S."/>
            <person name="Wolfe K.H."/>
            <person name="Lopes M.R."/>
            <person name="Hittinger C.T."/>
            <person name="Goker M."/>
            <person name="Salamov A."/>
            <person name="Wisecaver J."/>
            <person name="Long T.M."/>
            <person name="Aerts A.L."/>
            <person name="Barry K."/>
            <person name="Choi C."/>
            <person name="Clum A."/>
            <person name="Coughlan A.Y."/>
            <person name="Deshpande S."/>
            <person name="Douglass A.P."/>
            <person name="Hanson S.J."/>
            <person name="Klenk H.-P."/>
            <person name="Labutti K."/>
            <person name="Lapidus A."/>
            <person name="Lindquist E."/>
            <person name="Lipzen A."/>
            <person name="Meier-Kolthoff J.P."/>
            <person name="Ohm R.A."/>
            <person name="Otillar R.P."/>
            <person name="Pangilinan J."/>
            <person name="Peng Y."/>
            <person name="Rokas A."/>
            <person name="Rosa C.A."/>
            <person name="Scheuner C."/>
            <person name="Sibirny A.A."/>
            <person name="Slot J.C."/>
            <person name="Stielow J.B."/>
            <person name="Sun H."/>
            <person name="Kurtzman C.P."/>
            <person name="Blackwell M."/>
            <person name="Grigoriev I.V."/>
            <person name="Jeffries T.W."/>
        </authorList>
    </citation>
    <scope>NUCLEOTIDE SEQUENCE [LARGE SCALE GENOMIC DNA]</scope>
    <source>
        <strain evidence="3">NRRL YB-2248</strain>
    </source>
</reference>
<dbReference type="AlphaFoldDB" id="A0A1E4T2K6"/>
<name>A0A1E4T2K6_9ASCO</name>
<proteinExistence type="predicted"/>
<evidence type="ECO:0000313" key="2">
    <source>
        <dbReference type="EMBL" id="ODV85983.1"/>
    </source>
</evidence>
<accession>A0A1E4T2K6</accession>
<keyword evidence="3" id="KW-1185">Reference proteome</keyword>